<dbReference type="SUPFAM" id="SSF53720">
    <property type="entry name" value="ALDH-like"/>
    <property type="match status" value="1"/>
</dbReference>
<feature type="domain" description="Aldehyde dehydrogenase" evidence="1">
    <location>
        <begin position="15"/>
        <end position="102"/>
    </location>
</feature>
<proteinExistence type="predicted"/>
<sequence length="104" mass="11570">MAAAANCKCLIGGQWTEARTDRFGEITNSCTGEVIARVPMCSSADVDAAVQKAVEAFPAWRDLPPPDRARFMFRFQDVLLRHTDELARLVTREHGKTFLETKAS</sequence>
<name>X0XSR5_9ZZZZ</name>
<dbReference type="Pfam" id="PF00171">
    <property type="entry name" value="Aldedh"/>
    <property type="match status" value="1"/>
</dbReference>
<dbReference type="PANTHER" id="PTHR43866">
    <property type="entry name" value="MALONATE-SEMIALDEHYDE DEHYDROGENASE"/>
    <property type="match status" value="1"/>
</dbReference>
<dbReference type="GO" id="GO:0006210">
    <property type="term" value="P:thymine catabolic process"/>
    <property type="evidence" value="ECO:0007669"/>
    <property type="project" value="TreeGrafter"/>
</dbReference>
<evidence type="ECO:0000259" key="1">
    <source>
        <dbReference type="Pfam" id="PF00171"/>
    </source>
</evidence>
<evidence type="ECO:0000313" key="2">
    <source>
        <dbReference type="EMBL" id="GAG46244.1"/>
    </source>
</evidence>
<gene>
    <name evidence="2" type="ORF">S01H1_83566</name>
</gene>
<dbReference type="EMBL" id="BARS01056837">
    <property type="protein sequence ID" value="GAG46244.1"/>
    <property type="molecule type" value="Genomic_DNA"/>
</dbReference>
<dbReference type="GO" id="GO:0006574">
    <property type="term" value="P:L-valine catabolic process"/>
    <property type="evidence" value="ECO:0007669"/>
    <property type="project" value="TreeGrafter"/>
</dbReference>
<dbReference type="Gene3D" id="3.40.605.10">
    <property type="entry name" value="Aldehyde Dehydrogenase, Chain A, domain 1"/>
    <property type="match status" value="1"/>
</dbReference>
<comment type="caution">
    <text evidence="2">The sequence shown here is derived from an EMBL/GenBank/DDBJ whole genome shotgun (WGS) entry which is preliminary data.</text>
</comment>
<accession>X0XSR5</accession>
<organism evidence="2">
    <name type="scientific">marine sediment metagenome</name>
    <dbReference type="NCBI Taxonomy" id="412755"/>
    <lineage>
        <taxon>unclassified sequences</taxon>
        <taxon>metagenomes</taxon>
        <taxon>ecological metagenomes</taxon>
    </lineage>
</organism>
<dbReference type="PANTHER" id="PTHR43866:SF4">
    <property type="entry name" value="MALONATE-SEMIALDEHYDE DEHYDROGENASE"/>
    <property type="match status" value="1"/>
</dbReference>
<reference evidence="2" key="1">
    <citation type="journal article" date="2014" name="Front. Microbiol.">
        <title>High frequency of phylogenetically diverse reductive dehalogenase-homologous genes in deep subseafloor sedimentary metagenomes.</title>
        <authorList>
            <person name="Kawai M."/>
            <person name="Futagami T."/>
            <person name="Toyoda A."/>
            <person name="Takaki Y."/>
            <person name="Nishi S."/>
            <person name="Hori S."/>
            <person name="Arai W."/>
            <person name="Tsubouchi T."/>
            <person name="Morono Y."/>
            <person name="Uchiyama I."/>
            <person name="Ito T."/>
            <person name="Fujiyama A."/>
            <person name="Inagaki F."/>
            <person name="Takami H."/>
        </authorList>
    </citation>
    <scope>NUCLEOTIDE SEQUENCE</scope>
    <source>
        <strain evidence="2">Expedition CK06-06</strain>
    </source>
</reference>
<dbReference type="AlphaFoldDB" id="X0XSR5"/>
<dbReference type="InterPro" id="IPR016161">
    <property type="entry name" value="Ald_DH/histidinol_DH"/>
</dbReference>
<dbReference type="GO" id="GO:0004491">
    <property type="term" value="F:methylmalonate-semialdehyde dehydrogenase (acylating, NAD) activity"/>
    <property type="evidence" value="ECO:0007669"/>
    <property type="project" value="InterPro"/>
</dbReference>
<protein>
    <recommendedName>
        <fullName evidence="1">Aldehyde dehydrogenase domain-containing protein</fullName>
    </recommendedName>
</protein>
<dbReference type="InterPro" id="IPR016162">
    <property type="entry name" value="Ald_DH_N"/>
</dbReference>
<dbReference type="InterPro" id="IPR015590">
    <property type="entry name" value="Aldehyde_DH_dom"/>
</dbReference>
<dbReference type="InterPro" id="IPR010061">
    <property type="entry name" value="MeMal-semiAld_DH"/>
</dbReference>
<feature type="non-terminal residue" evidence="2">
    <location>
        <position position="104"/>
    </location>
</feature>